<dbReference type="RefSeq" id="WP_276761641.1">
    <property type="nucleotide sequence ID" value="NZ_SSGD01000088.1"/>
</dbReference>
<evidence type="ECO:0000256" key="1">
    <source>
        <dbReference type="SAM" id="MobiDB-lite"/>
    </source>
</evidence>
<proteinExistence type="predicted"/>
<comment type="caution">
    <text evidence="2">The sequence shown here is derived from an EMBL/GenBank/DDBJ whole genome shotgun (WGS) entry which is preliminary data.</text>
</comment>
<feature type="region of interest" description="Disordered" evidence="1">
    <location>
        <begin position="1"/>
        <end position="49"/>
    </location>
</feature>
<dbReference type="AlphaFoldDB" id="A0A5C7XZ67"/>
<reference evidence="2 3" key="1">
    <citation type="submission" date="2018-09" db="EMBL/GenBank/DDBJ databases">
        <title>Metagenome Assembled Genomes from an Advanced Water Purification Facility.</title>
        <authorList>
            <person name="Stamps B.W."/>
            <person name="Spear J.R."/>
        </authorList>
    </citation>
    <scope>NUCLEOTIDE SEQUENCE [LARGE SCALE GENOMIC DNA]</scope>
    <source>
        <strain evidence="2">Bin_29_2</strain>
    </source>
</reference>
<accession>A0A5C7XZ67</accession>
<protein>
    <submittedName>
        <fullName evidence="2">Uncharacterized protein</fullName>
    </submittedName>
</protein>
<evidence type="ECO:0000313" key="2">
    <source>
        <dbReference type="EMBL" id="TXI54304.1"/>
    </source>
</evidence>
<gene>
    <name evidence="2" type="ORF">E6Q54_15125</name>
</gene>
<organism evidence="2 3">
    <name type="scientific">Mycolicibacter arupensis</name>
    <dbReference type="NCBI Taxonomy" id="342002"/>
    <lineage>
        <taxon>Bacteria</taxon>
        <taxon>Bacillati</taxon>
        <taxon>Actinomycetota</taxon>
        <taxon>Actinomycetes</taxon>
        <taxon>Mycobacteriales</taxon>
        <taxon>Mycobacteriaceae</taxon>
        <taxon>Mycolicibacter</taxon>
    </lineage>
</organism>
<feature type="compositionally biased region" description="Acidic residues" evidence="1">
    <location>
        <begin position="21"/>
        <end position="44"/>
    </location>
</feature>
<sequence>MADEITDETTPVDTDITSETTEAEAVDTEPTTEDETSSDETEPDTFDRDYVHQLRQENGKWRQRAQRADDLAQRLHTELVRATGRLADPSDLAFSEDHLADADKLAAALDALLAGKPHLASRRPSGNIGQGATPSAATVDLAGMLRARA</sequence>
<name>A0A5C7XZ67_9MYCO</name>
<evidence type="ECO:0000313" key="3">
    <source>
        <dbReference type="Proteomes" id="UP000321797"/>
    </source>
</evidence>
<dbReference type="Proteomes" id="UP000321797">
    <property type="component" value="Unassembled WGS sequence"/>
</dbReference>
<dbReference type="EMBL" id="SSGD01000088">
    <property type="protein sequence ID" value="TXI54304.1"/>
    <property type="molecule type" value="Genomic_DNA"/>
</dbReference>